<dbReference type="CDD" id="cd12148">
    <property type="entry name" value="fungal_TF_MHR"/>
    <property type="match status" value="1"/>
</dbReference>
<dbReference type="PANTHER" id="PTHR46910">
    <property type="entry name" value="TRANSCRIPTION FACTOR PDR1"/>
    <property type="match status" value="1"/>
</dbReference>
<feature type="non-terminal residue" evidence="3">
    <location>
        <position position="1"/>
    </location>
</feature>
<reference evidence="3" key="1">
    <citation type="submission" date="2022-06" db="EMBL/GenBank/DDBJ databases">
        <title>Genome Sequence of Candolleomyces eurysporus.</title>
        <authorList>
            <person name="Buettner E."/>
        </authorList>
    </citation>
    <scope>NUCLEOTIDE SEQUENCE</scope>
    <source>
        <strain evidence="3">VTCC 930004</strain>
    </source>
</reference>
<dbReference type="OrthoDB" id="4456959at2759"/>
<dbReference type="EMBL" id="JANBPK010000947">
    <property type="protein sequence ID" value="KAJ2927989.1"/>
    <property type="molecule type" value="Genomic_DNA"/>
</dbReference>
<comment type="caution">
    <text evidence="3">The sequence shown here is derived from an EMBL/GenBank/DDBJ whole genome shotgun (WGS) entry which is preliminary data.</text>
</comment>
<keyword evidence="4" id="KW-1185">Reference proteome</keyword>
<dbReference type="AlphaFoldDB" id="A0A9W8J7Z4"/>
<evidence type="ECO:0000313" key="3">
    <source>
        <dbReference type="EMBL" id="KAJ2927989.1"/>
    </source>
</evidence>
<sequence>MRPEFWTVYPWEQPPSPENRPYDFPPPDLLENLVQLYYDCVNIYMPLLHRPTFEKSLKAGLHLTDPDFGGLVMGVSTSIADRSWYLIGFGIRAAQDIGLNKKEDGTRPTAEGELRKRVFWTLLLMDAMLAAMVGRPAAINASDFDVEMPIDCDDEYWDHPNPELAFKQPPGVPSKVSYFCSLLKLFEIHCSSHRAFFSVKRPDPPPGISDIEWDRITLANLDSAMNAWVDSVPQHLRWNPDRLQGPFLNQSAKLFITYYATQMLAHRQFVMCKAHQKLAMSSLAICINAARACTRIVERQSRDGKFTAPHAQPALFTAGLMLILNVWRARDTGHALASERRDIDAVFTCIKVIKSYEDRWHVAGRYW</sequence>
<name>A0A9W8J7Z4_9AGAR</name>
<dbReference type="GO" id="GO:0003700">
    <property type="term" value="F:DNA-binding transcription factor activity"/>
    <property type="evidence" value="ECO:0007669"/>
    <property type="project" value="InterPro"/>
</dbReference>
<dbReference type="GO" id="GO:0008270">
    <property type="term" value="F:zinc ion binding"/>
    <property type="evidence" value="ECO:0007669"/>
    <property type="project" value="InterPro"/>
</dbReference>
<dbReference type="PANTHER" id="PTHR46910:SF38">
    <property type="entry name" value="ZN(2)-C6 FUNGAL-TYPE DOMAIN-CONTAINING PROTEIN"/>
    <property type="match status" value="1"/>
</dbReference>
<dbReference type="InterPro" id="IPR050987">
    <property type="entry name" value="AtrR-like"/>
</dbReference>
<dbReference type="Pfam" id="PF04082">
    <property type="entry name" value="Fungal_trans"/>
    <property type="match status" value="1"/>
</dbReference>
<dbReference type="Proteomes" id="UP001140091">
    <property type="component" value="Unassembled WGS sequence"/>
</dbReference>
<accession>A0A9W8J7Z4</accession>
<proteinExistence type="predicted"/>
<keyword evidence="1" id="KW-0539">Nucleus</keyword>
<evidence type="ECO:0000256" key="1">
    <source>
        <dbReference type="ARBA" id="ARBA00023242"/>
    </source>
</evidence>
<organism evidence="3 4">
    <name type="scientific">Candolleomyces eurysporus</name>
    <dbReference type="NCBI Taxonomy" id="2828524"/>
    <lineage>
        <taxon>Eukaryota</taxon>
        <taxon>Fungi</taxon>
        <taxon>Dikarya</taxon>
        <taxon>Basidiomycota</taxon>
        <taxon>Agaricomycotina</taxon>
        <taxon>Agaricomycetes</taxon>
        <taxon>Agaricomycetidae</taxon>
        <taxon>Agaricales</taxon>
        <taxon>Agaricineae</taxon>
        <taxon>Psathyrellaceae</taxon>
        <taxon>Candolleomyces</taxon>
    </lineage>
</organism>
<dbReference type="InterPro" id="IPR007219">
    <property type="entry name" value="XnlR_reg_dom"/>
</dbReference>
<gene>
    <name evidence="3" type="ORF">H1R20_g9099</name>
</gene>
<evidence type="ECO:0000259" key="2">
    <source>
        <dbReference type="SMART" id="SM00906"/>
    </source>
</evidence>
<feature type="domain" description="Xylanolytic transcriptional activator regulatory" evidence="2">
    <location>
        <begin position="83"/>
        <end position="155"/>
    </location>
</feature>
<dbReference type="SMART" id="SM00906">
    <property type="entry name" value="Fungal_trans"/>
    <property type="match status" value="1"/>
</dbReference>
<dbReference type="GO" id="GO:0006351">
    <property type="term" value="P:DNA-templated transcription"/>
    <property type="evidence" value="ECO:0007669"/>
    <property type="project" value="InterPro"/>
</dbReference>
<evidence type="ECO:0000313" key="4">
    <source>
        <dbReference type="Proteomes" id="UP001140091"/>
    </source>
</evidence>
<dbReference type="GO" id="GO:0003677">
    <property type="term" value="F:DNA binding"/>
    <property type="evidence" value="ECO:0007669"/>
    <property type="project" value="InterPro"/>
</dbReference>
<protein>
    <recommendedName>
        <fullName evidence="2">Xylanolytic transcriptional activator regulatory domain-containing protein</fullName>
    </recommendedName>
</protein>